<dbReference type="InterPro" id="IPR037165">
    <property type="entry name" value="AldOxase/xan_DH_Mopterin-bd_sf"/>
</dbReference>
<dbReference type="InterPro" id="IPR008274">
    <property type="entry name" value="AldOxase/xan_DH_MoCoBD1"/>
</dbReference>
<keyword evidence="3" id="KW-1185">Reference proteome</keyword>
<organism evidence="2 3">
    <name type="scientific">Solimonas aquatica</name>
    <dbReference type="NCBI Taxonomy" id="489703"/>
    <lineage>
        <taxon>Bacteria</taxon>
        <taxon>Pseudomonadati</taxon>
        <taxon>Pseudomonadota</taxon>
        <taxon>Gammaproteobacteria</taxon>
        <taxon>Nevskiales</taxon>
        <taxon>Nevskiaceae</taxon>
        <taxon>Solimonas</taxon>
    </lineage>
</organism>
<proteinExistence type="predicted"/>
<feature type="domain" description="Aldehyde oxidase/xanthine dehydrogenase a/b hammerhead" evidence="1">
    <location>
        <begin position="223"/>
        <end position="307"/>
    </location>
</feature>
<accession>A0A1H9JAG8</accession>
<dbReference type="PROSITE" id="PS51318">
    <property type="entry name" value="TAT"/>
    <property type="match status" value="1"/>
</dbReference>
<dbReference type="InterPro" id="IPR046867">
    <property type="entry name" value="AldOxase/xan_DH_MoCoBD2"/>
</dbReference>
<evidence type="ECO:0000313" key="2">
    <source>
        <dbReference type="EMBL" id="SEQ83778.1"/>
    </source>
</evidence>
<dbReference type="Pfam" id="PF02738">
    <property type="entry name" value="MoCoBD_1"/>
    <property type="match status" value="1"/>
</dbReference>
<dbReference type="PANTHER" id="PTHR47495:SF2">
    <property type="entry name" value="ALDEHYDE DEHYDROGENASE"/>
    <property type="match status" value="1"/>
</dbReference>
<dbReference type="SMART" id="SM01008">
    <property type="entry name" value="Ald_Xan_dh_C"/>
    <property type="match status" value="1"/>
</dbReference>
<dbReference type="STRING" id="489703.SAMN04488038_11180"/>
<dbReference type="InterPro" id="IPR012368">
    <property type="entry name" value="OxRdtase_Mopterin-bd_su_IorB"/>
</dbReference>
<dbReference type="InterPro" id="IPR000674">
    <property type="entry name" value="Ald_Oxase/Xan_DH_a/b"/>
</dbReference>
<protein>
    <submittedName>
        <fullName evidence="2">Isoquinoline 1-oxidoreductase, beta subunit</fullName>
    </submittedName>
</protein>
<dbReference type="Gene3D" id="3.30.365.10">
    <property type="entry name" value="Aldehyde oxidase/xanthine dehydrogenase, molybdopterin binding domain"/>
    <property type="match status" value="5"/>
</dbReference>
<dbReference type="AlphaFoldDB" id="A0A1H9JAG8"/>
<dbReference type="RefSeq" id="WP_093287545.1">
    <property type="nucleotide sequence ID" value="NZ_FOFS01000011.1"/>
</dbReference>
<dbReference type="Gene3D" id="3.90.1170.50">
    <property type="entry name" value="Aldehyde oxidase/xanthine dehydrogenase, a/b hammerhead"/>
    <property type="match status" value="1"/>
</dbReference>
<evidence type="ECO:0000259" key="1">
    <source>
        <dbReference type="SMART" id="SM01008"/>
    </source>
</evidence>
<sequence length="744" mass="79183">MGIIERFAKTAAVDSAPVNLSRRRVLQGAGGLVLGVYLSPFESAQATAQQAPGEYAANAFVRIGSDNRVTVIAKHLEMGQGTYTGLATLLAEELDADWSQVQVEGAPADAKRYGNTLLGGIQGTGGSNAMANAHEQMRRAGASARAMLVSAAAQRWQVDPAQISVSNGVVQHAASRRKASFGELAEAAAQQPVPAQVRLKEPSQFKLIGKQKLSRRDSHDKTDGSARFTQDVQLPGMLVAVVAHPPRFGARLKSFDDAAAKAIKGVVDVVRFEGDAKRFSGVAVLAHNTWIARQGRDALKLEWDESAAMSVGSAELMAQYRSLADQAGTVARQEGDAAAALAQAVKTVQADYEFPYLSHAAMEPLNCVVHIQEDGCQIYNGEQFQTFDQAGVARLLNLPPEKVQITQLYAGGSFGRRANPNGDYVLEAAEIARNAAAQGHRVPIKMVWTREEDTRAGYYRPLFLHRVRAGLDAQNRILAWQQRAVGQSIMSGTPLAGLVKNGIDGASVEGILAAYAAANVQVELHSPVNGVPVQWWRSVGHTHTAFATESMIDELAAAAGQDPYQFRRGLLAQSPRHLGVLDLAAQKAGWGKPLKAGAGVKRGRGIAVHESFNSFVAQVVEVSLKNGQLKVDRVVCAVDCGLAINPDVIHAQMEGGIGFALTAALYSAITVDKGAVQQRNFDGYPMLRMNEMPKVEVHIVPSAAPPTGVGEPGVPPLAPALANAIFAASGQRIRKLPIASQLST</sequence>
<name>A0A1H9JAG8_9GAMM</name>
<dbReference type="InterPro" id="IPR006311">
    <property type="entry name" value="TAT_signal"/>
</dbReference>
<dbReference type="EMBL" id="FOFS01000011">
    <property type="protein sequence ID" value="SEQ83778.1"/>
    <property type="molecule type" value="Genomic_DNA"/>
</dbReference>
<dbReference type="Pfam" id="PF20256">
    <property type="entry name" value="MoCoBD_2"/>
    <property type="match status" value="2"/>
</dbReference>
<gene>
    <name evidence="2" type="ORF">SAMN04488038_11180</name>
</gene>
<dbReference type="OrthoDB" id="9767994at2"/>
<dbReference type="InterPro" id="IPR052516">
    <property type="entry name" value="N-heterocyclic_Hydroxylase"/>
</dbReference>
<dbReference type="PANTHER" id="PTHR47495">
    <property type="entry name" value="ALDEHYDE DEHYDROGENASE"/>
    <property type="match status" value="1"/>
</dbReference>
<evidence type="ECO:0000313" key="3">
    <source>
        <dbReference type="Proteomes" id="UP000199233"/>
    </source>
</evidence>
<dbReference type="GO" id="GO:0016491">
    <property type="term" value="F:oxidoreductase activity"/>
    <property type="evidence" value="ECO:0007669"/>
    <property type="project" value="InterPro"/>
</dbReference>
<dbReference type="SUPFAM" id="SSF56003">
    <property type="entry name" value="Molybdenum cofactor-binding domain"/>
    <property type="match status" value="2"/>
</dbReference>
<dbReference type="PIRSF" id="PIRSF036389">
    <property type="entry name" value="IOR_B"/>
    <property type="match status" value="1"/>
</dbReference>
<reference evidence="2 3" key="1">
    <citation type="submission" date="2016-10" db="EMBL/GenBank/DDBJ databases">
        <authorList>
            <person name="de Groot N.N."/>
        </authorList>
    </citation>
    <scope>NUCLEOTIDE SEQUENCE [LARGE SCALE GENOMIC DNA]</scope>
    <source>
        <strain evidence="2 3">DSM 25927</strain>
    </source>
</reference>
<dbReference type="Proteomes" id="UP000199233">
    <property type="component" value="Unassembled WGS sequence"/>
</dbReference>